<comment type="caution">
    <text evidence="1">The sequence shown here is derived from an EMBL/GenBank/DDBJ whole genome shotgun (WGS) entry which is preliminary data.</text>
</comment>
<name>A0A2M7T8D8_9ACTN</name>
<evidence type="ECO:0000313" key="1">
    <source>
        <dbReference type="EMBL" id="PIZ39452.1"/>
    </source>
</evidence>
<dbReference type="AlphaFoldDB" id="A0A2M7T8D8"/>
<protein>
    <submittedName>
        <fullName evidence="1">Quinate 5-dehydrogenase</fullName>
    </submittedName>
</protein>
<dbReference type="Proteomes" id="UP000230956">
    <property type="component" value="Unassembled WGS sequence"/>
</dbReference>
<sequence length="301" mass="33828">MKRIVSASLGSSKRNHKVEVNLLGEDLTIERIGTDGDFDKAKEMLRQLDGNVDAIGLGGIDLYLVADGKKYIIRDAQKLRSVVKTTPVVDGSGLKDTLEREVVRYLANDAKLPLAQKKILMVSAVDRFGMAEALHELGCEILFGDLIFGLNLPIPIHTMGSFKVLAKMILPVVTKMPFKILYPTGSKQEKEPSESYAKHYRESDVIAGDYLFIRKYMPKDMRGKWILTNTTTKQDVDDLRERGVELLITTTPVFEGRSFGTNVLEAALLSLLGKKWEEVTPQDYLDILKKLNYIPRIEKLN</sequence>
<organism evidence="1 2">
    <name type="scientific">Candidatus Aquicultor secundus</name>
    <dbReference type="NCBI Taxonomy" id="1973895"/>
    <lineage>
        <taxon>Bacteria</taxon>
        <taxon>Bacillati</taxon>
        <taxon>Actinomycetota</taxon>
        <taxon>Candidatus Aquicultoria</taxon>
        <taxon>Candidatus Aquicultorales</taxon>
        <taxon>Candidatus Aquicultoraceae</taxon>
        <taxon>Candidatus Aquicultor</taxon>
    </lineage>
</organism>
<gene>
    <name evidence="1" type="ORF">COY37_04985</name>
</gene>
<dbReference type="EMBL" id="PFNG01000120">
    <property type="protein sequence ID" value="PIZ39452.1"/>
    <property type="molecule type" value="Genomic_DNA"/>
</dbReference>
<reference evidence="2" key="1">
    <citation type="submission" date="2017-09" db="EMBL/GenBank/DDBJ databases">
        <title>Depth-based differentiation of microbial function through sediment-hosted aquifers and enrichment of novel symbionts in the deep terrestrial subsurface.</title>
        <authorList>
            <person name="Probst A.J."/>
            <person name="Ladd B."/>
            <person name="Jarett J.K."/>
            <person name="Geller-Mcgrath D.E."/>
            <person name="Sieber C.M.K."/>
            <person name="Emerson J.B."/>
            <person name="Anantharaman K."/>
            <person name="Thomas B.C."/>
            <person name="Malmstrom R."/>
            <person name="Stieglmeier M."/>
            <person name="Klingl A."/>
            <person name="Woyke T."/>
            <person name="Ryan C.M."/>
            <person name="Banfield J.F."/>
        </authorList>
    </citation>
    <scope>NUCLEOTIDE SEQUENCE [LARGE SCALE GENOMIC DNA]</scope>
</reference>
<evidence type="ECO:0000313" key="2">
    <source>
        <dbReference type="Proteomes" id="UP000230956"/>
    </source>
</evidence>
<proteinExistence type="predicted"/>
<dbReference type="RefSeq" id="WP_286678822.1">
    <property type="nucleotide sequence ID" value="NZ_MNXI01000107.1"/>
</dbReference>
<accession>A0A2M7T8D8</accession>